<organism evidence="1 2">
    <name type="scientific">Avena sativa</name>
    <name type="common">Oat</name>
    <dbReference type="NCBI Taxonomy" id="4498"/>
    <lineage>
        <taxon>Eukaryota</taxon>
        <taxon>Viridiplantae</taxon>
        <taxon>Streptophyta</taxon>
        <taxon>Embryophyta</taxon>
        <taxon>Tracheophyta</taxon>
        <taxon>Spermatophyta</taxon>
        <taxon>Magnoliopsida</taxon>
        <taxon>Liliopsida</taxon>
        <taxon>Poales</taxon>
        <taxon>Poaceae</taxon>
        <taxon>BOP clade</taxon>
        <taxon>Pooideae</taxon>
        <taxon>Poodae</taxon>
        <taxon>Poeae</taxon>
        <taxon>Poeae Chloroplast Group 1 (Aveneae type)</taxon>
        <taxon>Aveninae</taxon>
        <taxon>Avena</taxon>
    </lineage>
</organism>
<accession>A0ACD5YP55</accession>
<protein>
    <submittedName>
        <fullName evidence="1">Uncharacterized protein</fullName>
    </submittedName>
</protein>
<name>A0ACD5YP55_AVESA</name>
<evidence type="ECO:0000313" key="1">
    <source>
        <dbReference type="EnsemblPlants" id="AVESA.00010b.r2.6AG1011430.1.CDS"/>
    </source>
</evidence>
<evidence type="ECO:0000313" key="2">
    <source>
        <dbReference type="Proteomes" id="UP001732700"/>
    </source>
</evidence>
<keyword evidence="2" id="KW-1185">Reference proteome</keyword>
<reference evidence="1" key="1">
    <citation type="submission" date="2021-05" db="EMBL/GenBank/DDBJ databases">
        <authorList>
            <person name="Scholz U."/>
            <person name="Mascher M."/>
            <person name="Fiebig A."/>
        </authorList>
    </citation>
    <scope>NUCLEOTIDE SEQUENCE [LARGE SCALE GENOMIC DNA]</scope>
</reference>
<proteinExistence type="predicted"/>
<dbReference type="EnsemblPlants" id="AVESA.00010b.r2.6AG1011430.1">
    <property type="protein sequence ID" value="AVESA.00010b.r2.6AG1011430.1.CDS"/>
    <property type="gene ID" value="AVESA.00010b.r2.6AG1011430"/>
</dbReference>
<sequence length="234" mass="26003">MTHGGEKPAPTLCCCCLFSSAPAKAKPLQSTHSTAAAATTTQRGPPTGDTAARKMDSGSDSDGAPEELTAVQGVEKHEEISKVEKDSAVRATQEEKDRRKRWAKRKTSSKPVKKKPLKIEDKDVKAEEEDEDEETYAMPGTLPKSVIEMLAAREKQTFSSDSEEEDVNQKVQKKKKKLKTSGPETILLKDVRSTQHMRNALNFLDHRKKLVPRSNAVLKNSHTAMRLFHAKYMS</sequence>
<reference evidence="1" key="2">
    <citation type="submission" date="2025-09" db="UniProtKB">
        <authorList>
            <consortium name="EnsemblPlants"/>
        </authorList>
    </citation>
    <scope>IDENTIFICATION</scope>
</reference>
<dbReference type="Proteomes" id="UP001732700">
    <property type="component" value="Chromosome 6A"/>
</dbReference>